<dbReference type="Proteomes" id="UP000005551">
    <property type="component" value="Unassembled WGS sequence"/>
</dbReference>
<protein>
    <submittedName>
        <fullName evidence="1">Transposase IS3 family, ORF_A</fullName>
    </submittedName>
</protein>
<dbReference type="RefSeq" id="WP_009053628.1">
    <property type="nucleotide sequence ID" value="NZ_AJYA01000008.1"/>
</dbReference>
<gene>
    <name evidence="1" type="ORF">A3SI_04062</name>
</gene>
<sequence>MKKKTFSKEEKLKVLEEAKSSGVPATLDRYVSNNPATYYSWKKK</sequence>
<keyword evidence="2" id="KW-1185">Reference proteome</keyword>
<organism evidence="1 2">
    <name type="scientific">Nitritalea halalkaliphila LW7</name>
    <dbReference type="NCBI Taxonomy" id="1189621"/>
    <lineage>
        <taxon>Bacteria</taxon>
        <taxon>Pseudomonadati</taxon>
        <taxon>Bacteroidota</taxon>
        <taxon>Cytophagia</taxon>
        <taxon>Cytophagales</taxon>
        <taxon>Cyclobacteriaceae</taxon>
        <taxon>Nitritalea</taxon>
    </lineage>
</organism>
<dbReference type="EMBL" id="AJYA01000008">
    <property type="protein sequence ID" value="EIM78297.1"/>
    <property type="molecule type" value="Genomic_DNA"/>
</dbReference>
<dbReference type="STRING" id="1189621.A3SI_04062"/>
<comment type="caution">
    <text evidence="1">The sequence shown here is derived from an EMBL/GenBank/DDBJ whole genome shotgun (WGS) entry which is preliminary data.</text>
</comment>
<accession>I5C8Z5</accession>
<evidence type="ECO:0000313" key="1">
    <source>
        <dbReference type="EMBL" id="EIM78297.1"/>
    </source>
</evidence>
<dbReference type="PATRIC" id="fig|1189621.3.peg.846"/>
<proteinExistence type="predicted"/>
<name>I5C8Z5_9BACT</name>
<evidence type="ECO:0000313" key="2">
    <source>
        <dbReference type="Proteomes" id="UP000005551"/>
    </source>
</evidence>
<reference evidence="1 2" key="1">
    <citation type="submission" date="2012-05" db="EMBL/GenBank/DDBJ databases">
        <title>Genome sequence of Nitritalea halalkaliphila LW7.</title>
        <authorList>
            <person name="Jangir P.K."/>
            <person name="Singh A."/>
            <person name="Shivaji S."/>
            <person name="Sharma R."/>
        </authorList>
    </citation>
    <scope>NUCLEOTIDE SEQUENCE [LARGE SCALE GENOMIC DNA]</scope>
    <source>
        <strain evidence="1 2">LW7</strain>
    </source>
</reference>
<dbReference type="AlphaFoldDB" id="I5C8Z5"/>